<protein>
    <recommendedName>
        <fullName evidence="11">Alanine--tRNA ligase</fullName>
        <ecNumber evidence="11">6.1.1.7</ecNumber>
    </recommendedName>
    <alternativeName>
        <fullName evidence="11">Alanyl-tRNA synthetase</fullName>
        <shortName evidence="11">AlaRS</shortName>
    </alternativeName>
</protein>
<dbReference type="Pfam" id="PF07973">
    <property type="entry name" value="tRNA_SAD"/>
    <property type="match status" value="1"/>
</dbReference>
<dbReference type="FunFam" id="3.30.980.10:FF:000004">
    <property type="entry name" value="Alanine--tRNA ligase, cytoplasmic"/>
    <property type="match status" value="1"/>
</dbReference>
<dbReference type="InterPro" id="IPR050058">
    <property type="entry name" value="Ala-tRNA_ligase"/>
</dbReference>
<keyword evidence="2 11" id="KW-0820">tRNA-binding</keyword>
<dbReference type="Gene3D" id="3.30.930.10">
    <property type="entry name" value="Bira Bifunctional Protein, Domain 2"/>
    <property type="match status" value="1"/>
</dbReference>
<comment type="function">
    <text evidence="11">Catalyzes the attachment of alanine to tRNA(Ala) in a two-step reaction: alanine is first activated by ATP to form Ala-AMP and then transferred to the acceptor end of tRNA(Ala). Also edits incorrectly charged Ser-tRNA(Ala) and Gly-tRNA(Ala) via its editing domain.</text>
</comment>
<dbReference type="InterPro" id="IPR045864">
    <property type="entry name" value="aa-tRNA-synth_II/BPL/LPL"/>
</dbReference>
<dbReference type="SMART" id="SM00863">
    <property type="entry name" value="tRNA_SAD"/>
    <property type="match status" value="1"/>
</dbReference>
<dbReference type="InterPro" id="IPR018164">
    <property type="entry name" value="Ala-tRNA-synth_IIc_N"/>
</dbReference>
<keyword evidence="10 11" id="KW-0030">Aminoacyl-tRNA synthetase</keyword>
<keyword evidence="4 11" id="KW-0479">Metal-binding</keyword>
<dbReference type="InterPro" id="IPR012947">
    <property type="entry name" value="tRNA_SAD"/>
</dbReference>
<feature type="binding site" evidence="11">
    <location>
        <position position="657"/>
    </location>
    <ligand>
        <name>Zn(2+)</name>
        <dbReference type="ChEBI" id="CHEBI:29105"/>
    </ligand>
</feature>
<dbReference type="GO" id="GO:0005829">
    <property type="term" value="C:cytosol"/>
    <property type="evidence" value="ECO:0007669"/>
    <property type="project" value="TreeGrafter"/>
</dbReference>
<evidence type="ECO:0000256" key="8">
    <source>
        <dbReference type="ARBA" id="ARBA00022884"/>
    </source>
</evidence>
<comment type="catalytic activity">
    <reaction evidence="11">
        <text>tRNA(Ala) + L-alanine + ATP = L-alanyl-tRNA(Ala) + AMP + diphosphate</text>
        <dbReference type="Rhea" id="RHEA:12540"/>
        <dbReference type="Rhea" id="RHEA-COMP:9657"/>
        <dbReference type="Rhea" id="RHEA-COMP:9923"/>
        <dbReference type="ChEBI" id="CHEBI:30616"/>
        <dbReference type="ChEBI" id="CHEBI:33019"/>
        <dbReference type="ChEBI" id="CHEBI:57972"/>
        <dbReference type="ChEBI" id="CHEBI:78442"/>
        <dbReference type="ChEBI" id="CHEBI:78497"/>
        <dbReference type="ChEBI" id="CHEBI:456215"/>
        <dbReference type="EC" id="6.1.1.7"/>
    </reaction>
</comment>
<dbReference type="GO" id="GO:0002161">
    <property type="term" value="F:aminoacyl-tRNA deacylase activity"/>
    <property type="evidence" value="ECO:0007669"/>
    <property type="project" value="TreeGrafter"/>
</dbReference>
<keyword evidence="8 11" id="KW-0694">RNA-binding</keyword>
<dbReference type="InterPro" id="IPR002318">
    <property type="entry name" value="Ala-tRNA-lgiase_IIc"/>
</dbReference>
<dbReference type="Gene3D" id="2.40.30.130">
    <property type="match status" value="1"/>
</dbReference>
<name>A0A1V5ML01_UNCT6</name>
<evidence type="ECO:0000256" key="11">
    <source>
        <dbReference type="HAMAP-Rule" id="MF_00036"/>
    </source>
</evidence>
<keyword evidence="7 11" id="KW-0067">ATP-binding</keyword>
<evidence type="ECO:0000259" key="12">
    <source>
        <dbReference type="PROSITE" id="PS50860"/>
    </source>
</evidence>
<dbReference type="SUPFAM" id="SSF101353">
    <property type="entry name" value="Putative anticodon-binding domain of alanyl-tRNA synthetase (AlaRS)"/>
    <property type="match status" value="1"/>
</dbReference>
<comment type="cofactor">
    <cofactor evidence="11">
        <name>Zn(2+)</name>
        <dbReference type="ChEBI" id="CHEBI:29105"/>
    </cofactor>
    <text evidence="11">Binds 1 zinc ion per subunit.</text>
</comment>
<comment type="subcellular location">
    <subcellularLocation>
        <location evidence="11">Cytoplasm</location>
    </subcellularLocation>
</comment>
<dbReference type="HAMAP" id="MF_00036_B">
    <property type="entry name" value="Ala_tRNA_synth_B"/>
    <property type="match status" value="1"/>
</dbReference>
<feature type="binding site" evidence="11">
    <location>
        <position position="653"/>
    </location>
    <ligand>
        <name>Zn(2+)</name>
        <dbReference type="ChEBI" id="CHEBI:29105"/>
    </ligand>
</feature>
<keyword evidence="11" id="KW-0963">Cytoplasm</keyword>
<evidence type="ECO:0000256" key="3">
    <source>
        <dbReference type="ARBA" id="ARBA00022598"/>
    </source>
</evidence>
<dbReference type="GO" id="GO:0004813">
    <property type="term" value="F:alanine-tRNA ligase activity"/>
    <property type="evidence" value="ECO:0007669"/>
    <property type="project" value="UniProtKB-UniRule"/>
</dbReference>
<dbReference type="InterPro" id="IPR009000">
    <property type="entry name" value="Transl_B-barrel_sf"/>
</dbReference>
<keyword evidence="6 11" id="KW-0862">Zinc</keyword>
<dbReference type="FunFam" id="3.30.930.10:FF:000004">
    <property type="entry name" value="Alanine--tRNA ligase"/>
    <property type="match status" value="1"/>
</dbReference>
<dbReference type="SUPFAM" id="SSF55186">
    <property type="entry name" value="ThrRS/AlaRS common domain"/>
    <property type="match status" value="1"/>
</dbReference>
<evidence type="ECO:0000313" key="14">
    <source>
        <dbReference type="Proteomes" id="UP000485484"/>
    </source>
</evidence>
<dbReference type="InterPro" id="IPR018165">
    <property type="entry name" value="Ala-tRNA-synth_IIc_core"/>
</dbReference>
<evidence type="ECO:0000256" key="6">
    <source>
        <dbReference type="ARBA" id="ARBA00022833"/>
    </source>
</evidence>
<dbReference type="Gene3D" id="3.30.54.20">
    <property type="match status" value="1"/>
</dbReference>
<gene>
    <name evidence="11 13" type="primary">alaS</name>
    <name evidence="13" type="ORF">BWY73_00289</name>
</gene>
<proteinExistence type="inferred from homology"/>
<dbReference type="PANTHER" id="PTHR11777">
    <property type="entry name" value="ALANYL-TRNA SYNTHETASE"/>
    <property type="match status" value="1"/>
</dbReference>
<dbReference type="PANTHER" id="PTHR11777:SF9">
    <property type="entry name" value="ALANINE--TRNA LIGASE, CYTOPLASMIC"/>
    <property type="match status" value="1"/>
</dbReference>
<dbReference type="InterPro" id="IPR018162">
    <property type="entry name" value="Ala-tRNA-ligase_IIc_anticod-bd"/>
</dbReference>
<dbReference type="EC" id="6.1.1.7" evidence="11"/>
<comment type="similarity">
    <text evidence="1 11">Belongs to the class-II aminoacyl-tRNA synthetase family.</text>
</comment>
<feature type="binding site" evidence="11">
    <location>
        <position position="551"/>
    </location>
    <ligand>
        <name>Zn(2+)</name>
        <dbReference type="ChEBI" id="CHEBI:29105"/>
    </ligand>
</feature>
<keyword evidence="5 11" id="KW-0547">Nucleotide-binding</keyword>
<feature type="domain" description="Alanyl-transfer RNA synthetases family profile" evidence="12">
    <location>
        <begin position="1"/>
        <end position="696"/>
    </location>
</feature>
<keyword evidence="9 11" id="KW-0648">Protein biosynthesis</keyword>
<dbReference type="GO" id="GO:0005524">
    <property type="term" value="F:ATP binding"/>
    <property type="evidence" value="ECO:0007669"/>
    <property type="project" value="UniProtKB-UniRule"/>
</dbReference>
<organism evidence="13 14">
    <name type="scientific">candidate division TA06 bacterium ADurb.Bin417</name>
    <dbReference type="NCBI Taxonomy" id="1852828"/>
    <lineage>
        <taxon>Bacteria</taxon>
        <taxon>Bacteria division TA06</taxon>
    </lineage>
</organism>
<dbReference type="GO" id="GO:0008270">
    <property type="term" value="F:zinc ion binding"/>
    <property type="evidence" value="ECO:0007669"/>
    <property type="project" value="UniProtKB-UniRule"/>
</dbReference>
<dbReference type="NCBIfam" id="TIGR00344">
    <property type="entry name" value="alaS"/>
    <property type="match status" value="1"/>
</dbReference>
<dbReference type="FunFam" id="3.30.54.20:FF:000001">
    <property type="entry name" value="Alanine--tRNA ligase"/>
    <property type="match status" value="1"/>
</dbReference>
<dbReference type="Pfam" id="PF01411">
    <property type="entry name" value="tRNA-synt_2c"/>
    <property type="match status" value="1"/>
</dbReference>
<accession>A0A1V5ML01</accession>
<dbReference type="InterPro" id="IPR023033">
    <property type="entry name" value="Ala_tRNA_ligase_euk/bac"/>
</dbReference>
<evidence type="ECO:0000256" key="5">
    <source>
        <dbReference type="ARBA" id="ARBA00022741"/>
    </source>
</evidence>
<dbReference type="AlphaFoldDB" id="A0A1V5ML01"/>
<comment type="domain">
    <text evidence="11">Consists of three domains; the N-terminal catalytic domain, the editing domain and the C-terminal C-Ala domain. The editing domain removes incorrectly charged amino acids, while the C-Ala domain, along with tRNA(Ala), serves as a bridge to cooperatively bring together the editing and aminoacylation centers thus stimulating deacylation of misacylated tRNAs.</text>
</comment>
<dbReference type="PROSITE" id="PS50860">
    <property type="entry name" value="AA_TRNA_LIGASE_II_ALA"/>
    <property type="match status" value="1"/>
</dbReference>
<dbReference type="SUPFAM" id="SSF55681">
    <property type="entry name" value="Class II aaRS and biotin synthetases"/>
    <property type="match status" value="1"/>
</dbReference>
<keyword evidence="3 11" id="KW-0436">Ligase</keyword>
<evidence type="ECO:0000256" key="2">
    <source>
        <dbReference type="ARBA" id="ARBA00022555"/>
    </source>
</evidence>
<evidence type="ECO:0000256" key="1">
    <source>
        <dbReference type="ARBA" id="ARBA00008226"/>
    </source>
</evidence>
<dbReference type="EMBL" id="MWAK01000021">
    <property type="protein sequence ID" value="OPZ93501.1"/>
    <property type="molecule type" value="Genomic_DNA"/>
</dbReference>
<evidence type="ECO:0000256" key="10">
    <source>
        <dbReference type="ARBA" id="ARBA00023146"/>
    </source>
</evidence>
<sequence>MRSSEIRNVFLEFFRSREHVVVPGIPLVPPEDPTLLFTSAGMVPFKNFWAGNDQIPFVRAVSVQRCLRAGGKDSDLDNVGLDSRHHTFFEMLGNFSFGDYFKTEAIDFAWEFLMQRLRLPESKLWVSVYQDDGEAAGIWKKYVRPERIVKLGARDNFWGPAGETGVCGPCSEIYFDRGPGVGCGRPDCAPGCDCDRYLEFWNLVFPQFNKAADGTLLPLARRGVDTGMGLERISALCQEAPSNFETDLFQPIINRLVELTGRAYPGRGEEQAAFRAVADHVRALTFAIAENIMPANEGRGYVIRRILRRAVKFLRVLQVREPVLHRLVPEVVGLMKEAYPHLAEREKFTAATIAAEEERFLELLTEGRRIFRQLTVGVRGRTVPGRTVFQLYDTHGLPLETIREIAGEAKFSLDEAGFEAELENQRAASRQASAFEGVPDRTPLAGLSPTRFAGYDREILETLVGAVIPLPDGSSSLVLTETPFYPERGGQLGDRGEIGGEHFKFEVRETRVDEAGFIHHLGRFSSGRAEAGVSARAVVDRGHRRRTAANHTATHLLHAALREVLGDEVKQAGSLVADEYLRFDFTWNQELDRESLGRVEALVNQVIQADLSVFKEEQALADAVNDGAVALFTEKYGEKVRVVTMGDFSKEVCGGVHLENTGSLGLFVISATASVGKGIRRIEALVGAAAYRWLKERSDYLVELGRRLKIEPLSLAAELDRYDRERQESRVRLNAFFGAYLESEVGRLEASAVEVGGRRRPACSWTACAATAAARLRPCWWPAARPPRFSWA</sequence>
<dbReference type="GO" id="GO:0000049">
    <property type="term" value="F:tRNA binding"/>
    <property type="evidence" value="ECO:0007669"/>
    <property type="project" value="UniProtKB-KW"/>
</dbReference>
<evidence type="ECO:0000256" key="4">
    <source>
        <dbReference type="ARBA" id="ARBA00022723"/>
    </source>
</evidence>
<dbReference type="CDD" id="cd00673">
    <property type="entry name" value="AlaRS_core"/>
    <property type="match status" value="1"/>
</dbReference>
<evidence type="ECO:0000313" key="13">
    <source>
        <dbReference type="EMBL" id="OPZ93501.1"/>
    </source>
</evidence>
<reference evidence="13 14" key="1">
    <citation type="submission" date="2017-02" db="EMBL/GenBank/DDBJ databases">
        <title>Delving into the versatile metabolic prowess of the omnipresent phylum Bacteroidetes.</title>
        <authorList>
            <person name="Nobu M.K."/>
            <person name="Mei R."/>
            <person name="Narihiro T."/>
            <person name="Kuroda K."/>
            <person name="Liu W.-T."/>
        </authorList>
    </citation>
    <scope>NUCLEOTIDE SEQUENCE [LARGE SCALE GENOMIC DNA]</scope>
    <source>
        <strain evidence="13">ADurb.Bin417</strain>
    </source>
</reference>
<evidence type="ECO:0000256" key="9">
    <source>
        <dbReference type="ARBA" id="ARBA00022917"/>
    </source>
</evidence>
<dbReference type="GO" id="GO:0006419">
    <property type="term" value="P:alanyl-tRNA aminoacylation"/>
    <property type="evidence" value="ECO:0007669"/>
    <property type="project" value="UniProtKB-UniRule"/>
</dbReference>
<evidence type="ECO:0000256" key="7">
    <source>
        <dbReference type="ARBA" id="ARBA00022840"/>
    </source>
</evidence>
<dbReference type="Gene3D" id="3.30.980.10">
    <property type="entry name" value="Threonyl-trna Synthetase, Chain A, domain 2"/>
    <property type="match status" value="1"/>
</dbReference>
<feature type="binding site" evidence="11">
    <location>
        <position position="555"/>
    </location>
    <ligand>
        <name>Zn(2+)</name>
        <dbReference type="ChEBI" id="CHEBI:29105"/>
    </ligand>
</feature>
<dbReference type="SUPFAM" id="SSF50447">
    <property type="entry name" value="Translation proteins"/>
    <property type="match status" value="1"/>
</dbReference>
<dbReference type="InterPro" id="IPR018163">
    <property type="entry name" value="Thr/Ala-tRNA-synth_IIc_edit"/>
</dbReference>
<comment type="caution">
    <text evidence="13">The sequence shown here is derived from an EMBL/GenBank/DDBJ whole genome shotgun (WGS) entry which is preliminary data.</text>
</comment>
<dbReference type="PRINTS" id="PR00980">
    <property type="entry name" value="TRNASYNTHALA"/>
</dbReference>
<dbReference type="Proteomes" id="UP000485484">
    <property type="component" value="Unassembled WGS sequence"/>
</dbReference>